<protein>
    <submittedName>
        <fullName evidence="8">LytR/AlgR family response regulator transcription factor</fullName>
    </submittedName>
</protein>
<dbReference type="SMART" id="SM00448">
    <property type="entry name" value="REC"/>
    <property type="match status" value="1"/>
</dbReference>
<keyword evidence="4" id="KW-0238">DNA-binding</keyword>
<evidence type="ECO:0000313" key="9">
    <source>
        <dbReference type="Proteomes" id="UP001596113"/>
    </source>
</evidence>
<evidence type="ECO:0000256" key="4">
    <source>
        <dbReference type="ARBA" id="ARBA00023125"/>
    </source>
</evidence>
<dbReference type="SUPFAM" id="SSF52172">
    <property type="entry name" value="CheY-like"/>
    <property type="match status" value="1"/>
</dbReference>
<dbReference type="InterPro" id="IPR039420">
    <property type="entry name" value="WalR-like"/>
</dbReference>
<evidence type="ECO:0000256" key="6">
    <source>
        <dbReference type="PROSITE-ProRule" id="PRU00169"/>
    </source>
</evidence>
<feature type="domain" description="Response regulatory" evidence="7">
    <location>
        <begin position="6"/>
        <end position="121"/>
    </location>
</feature>
<keyword evidence="3" id="KW-0805">Transcription regulation</keyword>
<dbReference type="Pfam" id="PF00072">
    <property type="entry name" value="Response_reg"/>
    <property type="match status" value="1"/>
</dbReference>
<dbReference type="InterPro" id="IPR011006">
    <property type="entry name" value="CheY-like_superfamily"/>
</dbReference>
<dbReference type="InterPro" id="IPR001789">
    <property type="entry name" value="Sig_transdc_resp-reg_receiver"/>
</dbReference>
<gene>
    <name evidence="8" type="ORF">ACFPOF_06605</name>
</gene>
<dbReference type="Proteomes" id="UP001596113">
    <property type="component" value="Unassembled WGS sequence"/>
</dbReference>
<evidence type="ECO:0000256" key="5">
    <source>
        <dbReference type="ARBA" id="ARBA00023163"/>
    </source>
</evidence>
<sequence length="255" mass="28809">MKRDLTVIIAEDSEFDRLKLEAYAGQLGLKVVSSVGSGEWLVEDALQYQPDLVFLDIGLNGTDGLTAYRTILEKGLSPYLIMVSGTNDPTLILAGVAMNCIDFVTKPITFMRLQEAVGKAKVFLEKDLHFSKAVPGKIIQVKSNYRNVFINENKLIYAQKLKGEHKTVIYVEGEKQTGIETTASISEIFSQCSESIYSPNQSNLINVNYIKKVFPSDRLFGTYIIQLDYRDIEIDLTRRKRKEFEILYSKISKAN</sequence>
<dbReference type="SMART" id="SM00850">
    <property type="entry name" value="LytTR"/>
    <property type="match status" value="1"/>
</dbReference>
<accession>A0ABW0HMW5</accession>
<proteinExistence type="predicted"/>
<dbReference type="RefSeq" id="WP_378130823.1">
    <property type="nucleotide sequence ID" value="NZ_JBHSMI010000012.1"/>
</dbReference>
<keyword evidence="5" id="KW-0804">Transcription</keyword>
<comment type="caution">
    <text evidence="8">The sequence shown here is derived from an EMBL/GenBank/DDBJ whole genome shotgun (WGS) entry which is preliminary data.</text>
</comment>
<dbReference type="Pfam" id="PF04397">
    <property type="entry name" value="LytTR"/>
    <property type="match status" value="1"/>
</dbReference>
<evidence type="ECO:0000256" key="2">
    <source>
        <dbReference type="ARBA" id="ARBA00023012"/>
    </source>
</evidence>
<keyword evidence="9" id="KW-1185">Reference proteome</keyword>
<organism evidence="8 9">
    <name type="scientific">Cohnella soli</name>
    <dbReference type="NCBI Taxonomy" id="425005"/>
    <lineage>
        <taxon>Bacteria</taxon>
        <taxon>Bacillati</taxon>
        <taxon>Bacillota</taxon>
        <taxon>Bacilli</taxon>
        <taxon>Bacillales</taxon>
        <taxon>Paenibacillaceae</taxon>
        <taxon>Cohnella</taxon>
    </lineage>
</organism>
<dbReference type="Gene3D" id="3.40.50.2300">
    <property type="match status" value="1"/>
</dbReference>
<dbReference type="CDD" id="cd00156">
    <property type="entry name" value="REC"/>
    <property type="match status" value="1"/>
</dbReference>
<keyword evidence="1 6" id="KW-0597">Phosphoprotein</keyword>
<dbReference type="PANTHER" id="PTHR48111">
    <property type="entry name" value="REGULATOR OF RPOS"/>
    <property type="match status" value="1"/>
</dbReference>
<evidence type="ECO:0000256" key="1">
    <source>
        <dbReference type="ARBA" id="ARBA00022553"/>
    </source>
</evidence>
<reference evidence="9" key="1">
    <citation type="journal article" date="2019" name="Int. J. Syst. Evol. Microbiol.">
        <title>The Global Catalogue of Microorganisms (GCM) 10K type strain sequencing project: providing services to taxonomists for standard genome sequencing and annotation.</title>
        <authorList>
            <consortium name="The Broad Institute Genomics Platform"/>
            <consortium name="The Broad Institute Genome Sequencing Center for Infectious Disease"/>
            <person name="Wu L."/>
            <person name="Ma J."/>
        </authorList>
    </citation>
    <scope>NUCLEOTIDE SEQUENCE [LARGE SCALE GENOMIC DNA]</scope>
    <source>
        <strain evidence="9">CGMCC 1.18575</strain>
    </source>
</reference>
<evidence type="ECO:0000256" key="3">
    <source>
        <dbReference type="ARBA" id="ARBA00023015"/>
    </source>
</evidence>
<evidence type="ECO:0000259" key="7">
    <source>
        <dbReference type="PROSITE" id="PS50110"/>
    </source>
</evidence>
<dbReference type="InterPro" id="IPR007492">
    <property type="entry name" value="LytTR_DNA-bd_dom"/>
</dbReference>
<evidence type="ECO:0000313" key="8">
    <source>
        <dbReference type="EMBL" id="MFC5402404.1"/>
    </source>
</evidence>
<dbReference type="Gene3D" id="2.40.50.1020">
    <property type="entry name" value="LytTr DNA-binding domain"/>
    <property type="match status" value="1"/>
</dbReference>
<name>A0ABW0HMW5_9BACL</name>
<keyword evidence="2" id="KW-0902">Two-component regulatory system</keyword>
<dbReference type="PROSITE" id="PS50110">
    <property type="entry name" value="RESPONSE_REGULATORY"/>
    <property type="match status" value="1"/>
</dbReference>
<dbReference type="EMBL" id="JBHSMI010000012">
    <property type="protein sequence ID" value="MFC5402404.1"/>
    <property type="molecule type" value="Genomic_DNA"/>
</dbReference>
<feature type="modified residue" description="4-aspartylphosphate" evidence="6">
    <location>
        <position position="56"/>
    </location>
</feature>
<dbReference type="PANTHER" id="PTHR48111:SF1">
    <property type="entry name" value="TWO-COMPONENT RESPONSE REGULATOR ORR33"/>
    <property type="match status" value="1"/>
</dbReference>